<proteinExistence type="predicted"/>
<dbReference type="EMBL" id="JANJQO010000011">
    <property type="protein sequence ID" value="KAJ2983955.1"/>
    <property type="molecule type" value="Genomic_DNA"/>
</dbReference>
<protein>
    <submittedName>
        <fullName evidence="1">Uncharacterized protein</fullName>
    </submittedName>
</protein>
<organism evidence="1 2">
    <name type="scientific">Zarea fungicola</name>
    <dbReference type="NCBI Taxonomy" id="93591"/>
    <lineage>
        <taxon>Eukaryota</taxon>
        <taxon>Fungi</taxon>
        <taxon>Dikarya</taxon>
        <taxon>Ascomycota</taxon>
        <taxon>Pezizomycotina</taxon>
        <taxon>Sordariomycetes</taxon>
        <taxon>Hypocreomycetidae</taxon>
        <taxon>Hypocreales</taxon>
        <taxon>Cordycipitaceae</taxon>
        <taxon>Zarea</taxon>
    </lineage>
</organism>
<reference evidence="1" key="1">
    <citation type="submission" date="2022-08" db="EMBL/GenBank/DDBJ databases">
        <title>Genome Sequence of Lecanicillium fungicola.</title>
        <authorList>
            <person name="Buettner E."/>
        </authorList>
    </citation>
    <scope>NUCLEOTIDE SEQUENCE</scope>
    <source>
        <strain evidence="1">Babe33</strain>
    </source>
</reference>
<accession>A0ACC1NXA1</accession>
<evidence type="ECO:0000313" key="2">
    <source>
        <dbReference type="Proteomes" id="UP001143910"/>
    </source>
</evidence>
<keyword evidence="2" id="KW-1185">Reference proteome</keyword>
<dbReference type="Proteomes" id="UP001143910">
    <property type="component" value="Unassembled WGS sequence"/>
</dbReference>
<comment type="caution">
    <text evidence="1">The sequence shown here is derived from an EMBL/GenBank/DDBJ whole genome shotgun (WGS) entry which is preliminary data.</text>
</comment>
<sequence length="234" mass="24880">MSSAPVEPKTTLIVGASRGIGKEIVEQLAKQQPQGHVIASVRSAVDTNIQGTTQFITMDVSSATSIREAACAVSTLDTLIVNAAIGDDEALLETSDERLAEYLDVNVRGVLRVVKAFLPALKARKTRQIVFITSASGSFGFQVNAKFGFKGPYSVSKAALNMVAVQLHNELHDSEGFTVVPIHPGWVNTDMGRIAGDGGMPPSKSAAGILSVIEKLKPQDSATFYNYDGTVLPY</sequence>
<name>A0ACC1NXA1_9HYPO</name>
<evidence type="ECO:0000313" key="1">
    <source>
        <dbReference type="EMBL" id="KAJ2983955.1"/>
    </source>
</evidence>
<gene>
    <name evidence="1" type="ORF">NQ176_g315</name>
</gene>